<dbReference type="InterPro" id="IPR001611">
    <property type="entry name" value="Leu-rich_rpt"/>
</dbReference>
<dbReference type="SUPFAM" id="SSF52058">
    <property type="entry name" value="L domain-like"/>
    <property type="match status" value="1"/>
</dbReference>
<comment type="caution">
    <text evidence="5">The sequence shown here is derived from an EMBL/GenBank/DDBJ whole genome shotgun (WGS) entry which is preliminary data.</text>
</comment>
<evidence type="ECO:0000313" key="6">
    <source>
        <dbReference type="Proteomes" id="UP001085076"/>
    </source>
</evidence>
<evidence type="ECO:0000256" key="1">
    <source>
        <dbReference type="ARBA" id="ARBA00004613"/>
    </source>
</evidence>
<dbReference type="Gene3D" id="3.80.10.10">
    <property type="entry name" value="Ribonuclease Inhibitor"/>
    <property type="match status" value="1"/>
</dbReference>
<protein>
    <submittedName>
        <fullName evidence="5">Uncharacterized protein</fullName>
    </submittedName>
</protein>
<dbReference type="AlphaFoldDB" id="A0A9D5C324"/>
<dbReference type="GO" id="GO:0005576">
    <property type="term" value="C:extracellular region"/>
    <property type="evidence" value="ECO:0007669"/>
    <property type="project" value="UniProtKB-SubCell"/>
</dbReference>
<gene>
    <name evidence="5" type="ORF">J5N97_026501</name>
</gene>
<dbReference type="PANTHER" id="PTHR32093:SF128">
    <property type="entry name" value="LEUCINE-RICH REPEAT-CONTAINING N-TERMINAL PLANT-TYPE DOMAIN-CONTAINING PROTEIN"/>
    <property type="match status" value="1"/>
</dbReference>
<evidence type="ECO:0000256" key="3">
    <source>
        <dbReference type="ARBA" id="ARBA00022729"/>
    </source>
</evidence>
<dbReference type="Proteomes" id="UP001085076">
    <property type="component" value="Miscellaneous, Linkage group lg08"/>
</dbReference>
<keyword evidence="4" id="KW-0677">Repeat</keyword>
<dbReference type="PANTHER" id="PTHR32093">
    <property type="entry name" value="LEUCINE-RICH REPEAT EXTENSIN-LIKE PROTEIN 3-RELATED"/>
    <property type="match status" value="1"/>
</dbReference>
<evidence type="ECO:0000313" key="5">
    <source>
        <dbReference type="EMBL" id="KAJ0965363.1"/>
    </source>
</evidence>
<evidence type="ECO:0000256" key="4">
    <source>
        <dbReference type="ARBA" id="ARBA00022737"/>
    </source>
</evidence>
<dbReference type="InterPro" id="IPR032675">
    <property type="entry name" value="LRR_dom_sf"/>
</dbReference>
<keyword evidence="6" id="KW-1185">Reference proteome</keyword>
<sequence length="321" mass="35617">MRTIASVDFNGYKFVSPTVIGFVDRLPDLAIFHANSNNFSSTSPDLKNLKFFYELDFSNNNLTGPFPSNLLPLFNLTFLDLRFNHFVGAVPPAAFNLNVSILFLNNNNFSGPIPDNLGDTKAIYLTFANNHFTGPIPRSISRTSDTLLQVLFLNNKLSGCLPYEIGLLKKTTIFDAGSNCITGPIPLSFGCLRCMEELSFANNRLYGNVPDELCKIPKLTNLSLSGNYFTSLGESCWMLIKRKVLDVKHNCIPWLPDQRPKAECEKFFSKQKINCPLIKYIPCKLPLDGSDDELLSSPAGGGRSRRLLSSGNVYGALINAH</sequence>
<reference evidence="5" key="2">
    <citation type="journal article" date="2022" name="Hortic Res">
        <title>The genome of Dioscorea zingiberensis sheds light on the biosynthesis, origin and evolution of the medicinally important diosgenin saponins.</title>
        <authorList>
            <person name="Li Y."/>
            <person name="Tan C."/>
            <person name="Li Z."/>
            <person name="Guo J."/>
            <person name="Li S."/>
            <person name="Chen X."/>
            <person name="Wang C."/>
            <person name="Dai X."/>
            <person name="Yang H."/>
            <person name="Song W."/>
            <person name="Hou L."/>
            <person name="Xu J."/>
            <person name="Tong Z."/>
            <person name="Xu A."/>
            <person name="Yuan X."/>
            <person name="Wang W."/>
            <person name="Yang Q."/>
            <person name="Chen L."/>
            <person name="Sun Z."/>
            <person name="Wang K."/>
            <person name="Pan B."/>
            <person name="Chen J."/>
            <person name="Bao Y."/>
            <person name="Liu F."/>
            <person name="Qi X."/>
            <person name="Gang D.R."/>
            <person name="Wen J."/>
            <person name="Li J."/>
        </authorList>
    </citation>
    <scope>NUCLEOTIDE SEQUENCE</scope>
    <source>
        <strain evidence="5">Dzin_1.0</strain>
    </source>
</reference>
<keyword evidence="2" id="KW-0964">Secreted</keyword>
<proteinExistence type="predicted"/>
<evidence type="ECO:0000256" key="2">
    <source>
        <dbReference type="ARBA" id="ARBA00022525"/>
    </source>
</evidence>
<accession>A0A9D5C324</accession>
<organism evidence="5 6">
    <name type="scientific">Dioscorea zingiberensis</name>
    <dbReference type="NCBI Taxonomy" id="325984"/>
    <lineage>
        <taxon>Eukaryota</taxon>
        <taxon>Viridiplantae</taxon>
        <taxon>Streptophyta</taxon>
        <taxon>Embryophyta</taxon>
        <taxon>Tracheophyta</taxon>
        <taxon>Spermatophyta</taxon>
        <taxon>Magnoliopsida</taxon>
        <taxon>Liliopsida</taxon>
        <taxon>Dioscoreales</taxon>
        <taxon>Dioscoreaceae</taxon>
        <taxon>Dioscorea</taxon>
    </lineage>
</organism>
<dbReference type="EMBL" id="JAGGNH010000008">
    <property type="protein sequence ID" value="KAJ0965363.1"/>
    <property type="molecule type" value="Genomic_DNA"/>
</dbReference>
<reference evidence="5" key="1">
    <citation type="submission" date="2021-03" db="EMBL/GenBank/DDBJ databases">
        <authorList>
            <person name="Li Z."/>
            <person name="Yang C."/>
        </authorList>
    </citation>
    <scope>NUCLEOTIDE SEQUENCE</scope>
    <source>
        <strain evidence="5">Dzin_1.0</strain>
        <tissue evidence="5">Leaf</tissue>
    </source>
</reference>
<dbReference type="OrthoDB" id="676979at2759"/>
<comment type="subcellular location">
    <subcellularLocation>
        <location evidence="1">Secreted</location>
    </subcellularLocation>
</comment>
<keyword evidence="3" id="KW-0732">Signal</keyword>
<name>A0A9D5C324_9LILI</name>
<dbReference type="Pfam" id="PF00560">
    <property type="entry name" value="LRR_1"/>
    <property type="match status" value="3"/>
</dbReference>
<dbReference type="InterPro" id="IPR051582">
    <property type="entry name" value="LRR_extensin-like_regulator"/>
</dbReference>